<evidence type="ECO:0008006" key="3">
    <source>
        <dbReference type="Google" id="ProtNLM"/>
    </source>
</evidence>
<dbReference type="RefSeq" id="WP_074479398.1">
    <property type="nucleotide sequence ID" value="NZ_FMCT01000031.1"/>
</dbReference>
<dbReference type="Proteomes" id="UP000183585">
    <property type="component" value="Unassembled WGS sequence"/>
</dbReference>
<keyword evidence="2" id="KW-1185">Reference proteome</keyword>
<protein>
    <recommendedName>
        <fullName evidence="3">DUF5666 domain-containing protein</fullName>
    </recommendedName>
</protein>
<dbReference type="EMBL" id="FMCT01000031">
    <property type="protein sequence ID" value="SCF50403.1"/>
    <property type="molecule type" value="Genomic_DNA"/>
</dbReference>
<sequence>MTRYRAGDQVTATLDDTAGTTITTQVTATRVDKLGCGCQRIRATRPGPDQGPSTCRTVHLLTGCGGHPAEVSA</sequence>
<dbReference type="AlphaFoldDB" id="A0A1C5AZ20"/>
<gene>
    <name evidence="1" type="ORF">GA0070563_13128</name>
</gene>
<organism evidence="1 2">
    <name type="scientific">Micromonospora carbonacea</name>
    <dbReference type="NCBI Taxonomy" id="47853"/>
    <lineage>
        <taxon>Bacteria</taxon>
        <taxon>Bacillati</taxon>
        <taxon>Actinomycetota</taxon>
        <taxon>Actinomycetes</taxon>
        <taxon>Micromonosporales</taxon>
        <taxon>Micromonosporaceae</taxon>
        <taxon>Micromonospora</taxon>
    </lineage>
</organism>
<proteinExistence type="predicted"/>
<name>A0A1C5AZ20_9ACTN</name>
<accession>A0A1C5AZ20</accession>
<evidence type="ECO:0000313" key="2">
    <source>
        <dbReference type="Proteomes" id="UP000183585"/>
    </source>
</evidence>
<reference evidence="2" key="1">
    <citation type="submission" date="2016-06" db="EMBL/GenBank/DDBJ databases">
        <authorList>
            <person name="Varghese N."/>
            <person name="Submissions Spin"/>
        </authorList>
    </citation>
    <scope>NUCLEOTIDE SEQUENCE [LARGE SCALE GENOMIC DNA]</scope>
    <source>
        <strain evidence="2">DSM 43168</strain>
    </source>
</reference>
<evidence type="ECO:0000313" key="1">
    <source>
        <dbReference type="EMBL" id="SCF50403.1"/>
    </source>
</evidence>